<dbReference type="PANTHER" id="PTHR30474:SF3">
    <property type="entry name" value="PEPTIDOGLYCAN GLYCOSYLTRANSFERASE RODA"/>
    <property type="match status" value="1"/>
</dbReference>
<comment type="caution">
    <text evidence="7">The sequence shown here is derived from an EMBL/GenBank/DDBJ whole genome shotgun (WGS) entry which is preliminary data.</text>
</comment>
<reference evidence="7 8" key="1">
    <citation type="journal article" date="2011" name="Stand. Genomic Sci.">
        <title>Non-contiguous finished genome sequence and contextual data of the filamentous soil bacterium Ktedonobacter racemifer type strain (SOSP1-21).</title>
        <authorList>
            <person name="Chang Y.J."/>
            <person name="Land M."/>
            <person name="Hauser L."/>
            <person name="Chertkov O."/>
            <person name="Del Rio T.G."/>
            <person name="Nolan M."/>
            <person name="Copeland A."/>
            <person name="Tice H."/>
            <person name="Cheng J.F."/>
            <person name="Lucas S."/>
            <person name="Han C."/>
            <person name="Goodwin L."/>
            <person name="Pitluck S."/>
            <person name="Ivanova N."/>
            <person name="Ovchinikova G."/>
            <person name="Pati A."/>
            <person name="Chen A."/>
            <person name="Palaniappan K."/>
            <person name="Mavromatis K."/>
            <person name="Liolios K."/>
            <person name="Brettin T."/>
            <person name="Fiebig A."/>
            <person name="Rohde M."/>
            <person name="Abt B."/>
            <person name="Goker M."/>
            <person name="Detter J.C."/>
            <person name="Woyke T."/>
            <person name="Bristow J."/>
            <person name="Eisen J.A."/>
            <person name="Markowitz V."/>
            <person name="Hugenholtz P."/>
            <person name="Kyrpides N.C."/>
            <person name="Klenk H.P."/>
            <person name="Lapidus A."/>
        </authorList>
    </citation>
    <scope>NUCLEOTIDE SEQUENCE [LARGE SCALE GENOMIC DNA]</scope>
    <source>
        <strain evidence="8">DSM 44963</strain>
    </source>
</reference>
<dbReference type="GO" id="GO:0015648">
    <property type="term" value="F:lipid-linked peptidoglycan transporter activity"/>
    <property type="evidence" value="ECO:0007669"/>
    <property type="project" value="TreeGrafter"/>
</dbReference>
<evidence type="ECO:0000313" key="7">
    <source>
        <dbReference type="EMBL" id="EFH84172.1"/>
    </source>
</evidence>
<dbReference type="RefSeq" id="WP_007915461.1">
    <property type="nucleotide sequence ID" value="NZ_ADVG01000003.1"/>
</dbReference>
<dbReference type="OrthoDB" id="9812661at2"/>
<feature type="transmembrane region" description="Helical" evidence="6">
    <location>
        <begin position="90"/>
        <end position="109"/>
    </location>
</feature>
<feature type="transmembrane region" description="Helical" evidence="6">
    <location>
        <begin position="327"/>
        <end position="348"/>
    </location>
</feature>
<accession>D6TV72</accession>
<evidence type="ECO:0000256" key="3">
    <source>
        <dbReference type="ARBA" id="ARBA00022960"/>
    </source>
</evidence>
<evidence type="ECO:0000256" key="6">
    <source>
        <dbReference type="SAM" id="Phobius"/>
    </source>
</evidence>
<dbReference type="InterPro" id="IPR001182">
    <property type="entry name" value="FtsW/RodA"/>
</dbReference>
<keyword evidence="3" id="KW-0133">Cell shape</keyword>
<dbReference type="eggNOG" id="COG0772">
    <property type="taxonomic scope" value="Bacteria"/>
</dbReference>
<keyword evidence="5 6" id="KW-0472">Membrane</keyword>
<comment type="subcellular location">
    <subcellularLocation>
        <location evidence="1">Membrane</location>
        <topology evidence="1">Multi-pass membrane protein</topology>
    </subcellularLocation>
</comment>
<feature type="transmembrane region" description="Helical" evidence="6">
    <location>
        <begin position="62"/>
        <end position="83"/>
    </location>
</feature>
<dbReference type="Pfam" id="PF01098">
    <property type="entry name" value="FTSW_RODA_SPOVE"/>
    <property type="match status" value="1"/>
</dbReference>
<feature type="transmembrane region" description="Helical" evidence="6">
    <location>
        <begin position="20"/>
        <end position="42"/>
    </location>
</feature>
<dbReference type="Proteomes" id="UP000004508">
    <property type="component" value="Unassembled WGS sequence"/>
</dbReference>
<dbReference type="GO" id="GO:0051301">
    <property type="term" value="P:cell division"/>
    <property type="evidence" value="ECO:0007669"/>
    <property type="project" value="InterPro"/>
</dbReference>
<dbReference type="InParanoid" id="D6TV72"/>
<dbReference type="AlphaFoldDB" id="D6TV72"/>
<keyword evidence="4 6" id="KW-1133">Transmembrane helix</keyword>
<feature type="transmembrane region" description="Helical" evidence="6">
    <location>
        <begin position="272"/>
        <end position="292"/>
    </location>
</feature>
<dbReference type="GO" id="GO:0005886">
    <property type="term" value="C:plasma membrane"/>
    <property type="evidence" value="ECO:0007669"/>
    <property type="project" value="TreeGrafter"/>
</dbReference>
<feature type="transmembrane region" description="Helical" evidence="6">
    <location>
        <begin position="121"/>
        <end position="138"/>
    </location>
</feature>
<feature type="transmembrane region" description="Helical" evidence="6">
    <location>
        <begin position="233"/>
        <end position="260"/>
    </location>
</feature>
<dbReference type="GO" id="GO:0032153">
    <property type="term" value="C:cell division site"/>
    <property type="evidence" value="ECO:0007669"/>
    <property type="project" value="TreeGrafter"/>
</dbReference>
<evidence type="ECO:0000256" key="4">
    <source>
        <dbReference type="ARBA" id="ARBA00022989"/>
    </source>
</evidence>
<dbReference type="STRING" id="485913.Krac_5193"/>
<dbReference type="PANTHER" id="PTHR30474">
    <property type="entry name" value="CELL CYCLE PROTEIN"/>
    <property type="match status" value="1"/>
</dbReference>
<feature type="transmembrane region" description="Helical" evidence="6">
    <location>
        <begin position="434"/>
        <end position="453"/>
    </location>
</feature>
<protein>
    <submittedName>
        <fullName evidence="7">Cell cycle protein</fullName>
    </submittedName>
</protein>
<feature type="transmembrane region" description="Helical" evidence="6">
    <location>
        <begin position="368"/>
        <end position="385"/>
    </location>
</feature>
<evidence type="ECO:0000256" key="2">
    <source>
        <dbReference type="ARBA" id="ARBA00022692"/>
    </source>
</evidence>
<sequence>MGQSSVFQTSRSYRWKELGLLIIPGLIFLLITTQLFLANNVLNTTDQQAAFTTKVLPPLQGLIPALGLIAVLFLAHLVFSIFFSKADQMLFPLVGLLAGIGVLFATRVGRDLGISLGTQQLLWVTLGIIICCVTMAVVRNTDWLARYKYSWAAISFLAVLPSLIKGISSLRTDAPSRDTLGLGPLQLQPSEFLKISIVIFFAGYLSENREVLAQGYTRLGNLRLPPMRQLAPLLMMLGLALVIFLVVKELGLALLIYSTFLSLTYLASGRLGYVLSALGAFIVLGAIGYFLLGYVRNRFAAVSFDVVNWQQWTDQQQTYASNGGFQLVQGIIALSSGGLFGAGIGLGHPTFVPVIQSDMVLSGLGEEMGLMGLFALIGIYLLIIYRGYRIAMQASGVFNQLLAAGLTTILAVQTLVIMAGNLKLMPLTGIPLPFLSYGGSSILANFIIIGLLLRISHNTAIENGG</sequence>
<evidence type="ECO:0000256" key="5">
    <source>
        <dbReference type="ARBA" id="ARBA00023136"/>
    </source>
</evidence>
<evidence type="ECO:0000313" key="8">
    <source>
        <dbReference type="Proteomes" id="UP000004508"/>
    </source>
</evidence>
<keyword evidence="2 6" id="KW-0812">Transmembrane</keyword>
<keyword evidence="8" id="KW-1185">Reference proteome</keyword>
<evidence type="ECO:0000256" key="1">
    <source>
        <dbReference type="ARBA" id="ARBA00004141"/>
    </source>
</evidence>
<proteinExistence type="predicted"/>
<gene>
    <name evidence="7" type="ORF">Krac_5193</name>
</gene>
<dbReference type="GO" id="GO:0008360">
    <property type="term" value="P:regulation of cell shape"/>
    <property type="evidence" value="ECO:0007669"/>
    <property type="project" value="UniProtKB-KW"/>
</dbReference>
<organism evidence="7 8">
    <name type="scientific">Ktedonobacter racemifer DSM 44963</name>
    <dbReference type="NCBI Taxonomy" id="485913"/>
    <lineage>
        <taxon>Bacteria</taxon>
        <taxon>Bacillati</taxon>
        <taxon>Chloroflexota</taxon>
        <taxon>Ktedonobacteria</taxon>
        <taxon>Ktedonobacterales</taxon>
        <taxon>Ktedonobacteraceae</taxon>
        <taxon>Ktedonobacter</taxon>
    </lineage>
</organism>
<name>D6TV72_KTERA</name>
<feature type="transmembrane region" description="Helical" evidence="6">
    <location>
        <begin position="397"/>
        <end position="422"/>
    </location>
</feature>
<dbReference type="EMBL" id="ADVG01000003">
    <property type="protein sequence ID" value="EFH84172.1"/>
    <property type="molecule type" value="Genomic_DNA"/>
</dbReference>